<dbReference type="Pfam" id="PF00496">
    <property type="entry name" value="SBP_bac_5"/>
    <property type="match status" value="1"/>
</dbReference>
<dbReference type="GO" id="GO:0030288">
    <property type="term" value="C:outer membrane-bounded periplasmic space"/>
    <property type="evidence" value="ECO:0007669"/>
    <property type="project" value="UniProtKB-ARBA"/>
</dbReference>
<organism evidence="8 9">
    <name type="scientific">Vagococcus lutrae</name>
    <dbReference type="NCBI Taxonomy" id="81947"/>
    <lineage>
        <taxon>Bacteria</taxon>
        <taxon>Bacillati</taxon>
        <taxon>Bacillota</taxon>
        <taxon>Bacilli</taxon>
        <taxon>Lactobacillales</taxon>
        <taxon>Enterococcaceae</taxon>
        <taxon>Vagococcus</taxon>
    </lineage>
</organism>
<evidence type="ECO:0000256" key="5">
    <source>
        <dbReference type="ARBA" id="ARBA00022856"/>
    </source>
</evidence>
<evidence type="ECO:0000256" key="4">
    <source>
        <dbReference type="ARBA" id="ARBA00022729"/>
    </source>
</evidence>
<evidence type="ECO:0000313" key="9">
    <source>
        <dbReference type="Proteomes" id="UP001179600"/>
    </source>
</evidence>
<reference evidence="8" key="1">
    <citation type="submission" date="2023-01" db="EMBL/GenBank/DDBJ databases">
        <title>Oxazolidinone resistance genes in florfenicol resistant enterococci from beef cattle and veal calves at slaughter.</title>
        <authorList>
            <person name="Biggel M."/>
        </authorList>
    </citation>
    <scope>NUCLEOTIDE SEQUENCE</scope>
    <source>
        <strain evidence="8">K204-1</strain>
    </source>
</reference>
<sequence length="560" mass="62076">MNYKRLVKLGLALVVPVMLAGCSTTNEGKDASDSGKDKGKADLAQEQVFKTVVGSEMPTADPTLSTDVISSVALNSVYEGLYRFDGEGKAQPAGAAEMAEVSDDGLVYTFKLREDAKWSDGEPVVAKDYVYAWQRAANPDSGSEYAFFMENLKNGGDVINGDKPVEELGVKALSDYELEVTLEKPTPYFDYLVAFSTFYPQRQDIVEKYGKDYASTSDKAVYNGPFTLADFDGPGTDTEWAYEKNDTYWDKDAVKLDKVEVQVIKEASTALNLYQDGQAEDVVLTGELAQQMASDPDFVTDKKASMMYLEMNQSEDDGLFKNENVRKALSYTIDREALVEQILGDGSIAPTGLVPSGMVQNIDGKEHDFAKESGDFAKFDLDKAKEHWEKAKKELGKDKLSFDILTSDTDSAKKVSEYLQGTFMENLDGLDVTVSPVTFTIRIERGLKQDFDMLNSGWNADYNDPSSFIDLFASNISYNQGKYSNPEYDKLVKSAAVDNANDPAARWQDLLDAEKILMDEMGLIPLYQKAEAHLRTAKVKDVVVNPAGAPYDYKWAYKVD</sequence>
<dbReference type="Gene3D" id="3.90.76.10">
    <property type="entry name" value="Dipeptide-binding Protein, Domain 1"/>
    <property type="match status" value="1"/>
</dbReference>
<keyword evidence="4 6" id="KW-0732">Signal</keyword>
<keyword evidence="3" id="KW-0813">Transport</keyword>
<dbReference type="PROSITE" id="PS01040">
    <property type="entry name" value="SBP_BACTERIAL_5"/>
    <property type="match status" value="1"/>
</dbReference>
<feature type="signal peptide" evidence="6">
    <location>
        <begin position="1"/>
        <end position="20"/>
    </location>
</feature>
<accession>A0AAE9XE60</accession>
<evidence type="ECO:0000259" key="7">
    <source>
        <dbReference type="Pfam" id="PF00496"/>
    </source>
</evidence>
<evidence type="ECO:0000256" key="6">
    <source>
        <dbReference type="SAM" id="SignalP"/>
    </source>
</evidence>
<dbReference type="Gene3D" id="3.40.190.10">
    <property type="entry name" value="Periplasmic binding protein-like II"/>
    <property type="match status" value="1"/>
</dbReference>
<comment type="similarity">
    <text evidence="2">Belongs to the bacterial solute-binding protein 5 family.</text>
</comment>
<dbReference type="GO" id="GO:0015833">
    <property type="term" value="P:peptide transport"/>
    <property type="evidence" value="ECO:0007669"/>
    <property type="project" value="UniProtKB-KW"/>
</dbReference>
<dbReference type="PROSITE" id="PS51257">
    <property type="entry name" value="PROKAR_LIPOPROTEIN"/>
    <property type="match status" value="1"/>
</dbReference>
<evidence type="ECO:0000313" key="8">
    <source>
        <dbReference type="EMBL" id="WCG22517.1"/>
    </source>
</evidence>
<dbReference type="PANTHER" id="PTHR30290">
    <property type="entry name" value="PERIPLASMIC BINDING COMPONENT OF ABC TRANSPORTER"/>
    <property type="match status" value="1"/>
</dbReference>
<keyword evidence="5" id="KW-0571">Peptide transport</keyword>
<protein>
    <submittedName>
        <fullName evidence="8">Peptide ABC transporter substrate-binding protein</fullName>
    </submittedName>
</protein>
<keyword evidence="5" id="KW-0653">Protein transport</keyword>
<dbReference type="FunFam" id="3.90.76.10:FF:000001">
    <property type="entry name" value="Oligopeptide ABC transporter substrate-binding protein"/>
    <property type="match status" value="1"/>
</dbReference>
<evidence type="ECO:0000256" key="3">
    <source>
        <dbReference type="ARBA" id="ARBA00022448"/>
    </source>
</evidence>
<feature type="domain" description="Solute-binding protein family 5" evidence="7">
    <location>
        <begin position="91"/>
        <end position="475"/>
    </location>
</feature>
<feature type="chain" id="PRO_5042088302" evidence="6">
    <location>
        <begin position="21"/>
        <end position="560"/>
    </location>
</feature>
<dbReference type="PIRSF" id="PIRSF002741">
    <property type="entry name" value="MppA"/>
    <property type="match status" value="1"/>
</dbReference>
<dbReference type="EMBL" id="CP116507">
    <property type="protein sequence ID" value="WCG22517.1"/>
    <property type="molecule type" value="Genomic_DNA"/>
</dbReference>
<dbReference type="RefSeq" id="WP_126760609.1">
    <property type="nucleotide sequence ID" value="NZ_CP097051.1"/>
</dbReference>
<dbReference type="CDD" id="cd08504">
    <property type="entry name" value="PBP2_OppA"/>
    <property type="match status" value="1"/>
</dbReference>
<comment type="subcellular location">
    <subcellularLocation>
        <location evidence="1">Cell membrane</location>
        <topology evidence="1">Lipid-anchor</topology>
    </subcellularLocation>
</comment>
<dbReference type="PANTHER" id="PTHR30290:SF10">
    <property type="entry name" value="PERIPLASMIC OLIGOPEPTIDE-BINDING PROTEIN-RELATED"/>
    <property type="match status" value="1"/>
</dbReference>
<dbReference type="GO" id="GO:0043190">
    <property type="term" value="C:ATP-binding cassette (ABC) transporter complex"/>
    <property type="evidence" value="ECO:0007669"/>
    <property type="project" value="InterPro"/>
</dbReference>
<dbReference type="SUPFAM" id="SSF53850">
    <property type="entry name" value="Periplasmic binding protein-like II"/>
    <property type="match status" value="1"/>
</dbReference>
<proteinExistence type="inferred from homology"/>
<dbReference type="GO" id="GO:1904680">
    <property type="term" value="F:peptide transmembrane transporter activity"/>
    <property type="evidence" value="ECO:0007669"/>
    <property type="project" value="TreeGrafter"/>
</dbReference>
<dbReference type="AlphaFoldDB" id="A0AAE9XE60"/>
<dbReference type="InterPro" id="IPR039424">
    <property type="entry name" value="SBP_5"/>
</dbReference>
<evidence type="ECO:0000256" key="1">
    <source>
        <dbReference type="ARBA" id="ARBA00004193"/>
    </source>
</evidence>
<name>A0AAE9XE60_9ENTE</name>
<dbReference type="FunFam" id="3.10.105.10:FF:000001">
    <property type="entry name" value="Oligopeptide ABC transporter, oligopeptide-binding protein"/>
    <property type="match status" value="1"/>
</dbReference>
<gene>
    <name evidence="8" type="ORF">PML95_09020</name>
</gene>
<dbReference type="InterPro" id="IPR000914">
    <property type="entry name" value="SBP_5_dom"/>
</dbReference>
<dbReference type="InterPro" id="IPR023765">
    <property type="entry name" value="SBP_5_CS"/>
</dbReference>
<dbReference type="InterPro" id="IPR030678">
    <property type="entry name" value="Peptide/Ni-bd"/>
</dbReference>
<evidence type="ECO:0000256" key="2">
    <source>
        <dbReference type="ARBA" id="ARBA00005695"/>
    </source>
</evidence>
<dbReference type="Proteomes" id="UP001179600">
    <property type="component" value="Chromosome"/>
</dbReference>
<dbReference type="Gene3D" id="3.10.105.10">
    <property type="entry name" value="Dipeptide-binding Protein, Domain 3"/>
    <property type="match status" value="1"/>
</dbReference>